<keyword evidence="6" id="KW-1185">Reference proteome</keyword>
<dbReference type="InterPro" id="IPR006094">
    <property type="entry name" value="Oxid_FAD_bind_N"/>
</dbReference>
<dbReference type="Pfam" id="PF01565">
    <property type="entry name" value="FAD_binding_4"/>
    <property type="match status" value="1"/>
</dbReference>
<dbReference type="OrthoDB" id="9767256at2"/>
<dbReference type="InterPro" id="IPR016169">
    <property type="entry name" value="FAD-bd_PCMH_sub2"/>
</dbReference>
<dbReference type="Gene3D" id="3.30.465.10">
    <property type="match status" value="1"/>
</dbReference>
<feature type="domain" description="FAD-binding PCMH-type" evidence="4">
    <location>
        <begin position="33"/>
        <end position="223"/>
    </location>
</feature>
<organism evidence="5 6">
    <name type="scientific">Gloeothece verrucosa (strain PCC 7822)</name>
    <name type="common">Cyanothece sp. (strain PCC 7822)</name>
    <dbReference type="NCBI Taxonomy" id="497965"/>
    <lineage>
        <taxon>Bacteria</taxon>
        <taxon>Bacillati</taxon>
        <taxon>Cyanobacteriota</taxon>
        <taxon>Cyanophyceae</taxon>
        <taxon>Oscillatoriophycideae</taxon>
        <taxon>Chroococcales</taxon>
        <taxon>Aphanothecaceae</taxon>
        <taxon>Gloeothece</taxon>
        <taxon>Gloeothece verrucosa</taxon>
    </lineage>
</organism>
<dbReference type="InterPro" id="IPR016170">
    <property type="entry name" value="Cytok_DH_C_sf"/>
</dbReference>
<name>E0UH34_GLOV7</name>
<evidence type="ECO:0000256" key="1">
    <source>
        <dbReference type="ARBA" id="ARBA00022630"/>
    </source>
</evidence>
<dbReference type="PANTHER" id="PTHR11748:SF114">
    <property type="entry name" value="ARYL-ALCOHOL OXIDASE VANILLYL-ALCOHOL OXIDASE (AFU_ORTHOLOGUE AFUA_3G09500)-RELATED"/>
    <property type="match status" value="1"/>
</dbReference>
<dbReference type="PROSITE" id="PS51387">
    <property type="entry name" value="FAD_PCMH"/>
    <property type="match status" value="1"/>
</dbReference>
<dbReference type="HOGENOM" id="CLU_024402_0_1_3"/>
<dbReference type="GO" id="GO:0008720">
    <property type="term" value="F:D-lactate dehydrogenase (NAD+) activity"/>
    <property type="evidence" value="ECO:0007669"/>
    <property type="project" value="TreeGrafter"/>
</dbReference>
<dbReference type="AlphaFoldDB" id="E0UH34"/>
<dbReference type="EMBL" id="CP002198">
    <property type="protein sequence ID" value="ADN15633.1"/>
    <property type="molecule type" value="Genomic_DNA"/>
</dbReference>
<dbReference type="Gene3D" id="3.40.462.10">
    <property type="entry name" value="FAD-linked oxidases, C-terminal domain"/>
    <property type="match status" value="1"/>
</dbReference>
<dbReference type="Proteomes" id="UP000008206">
    <property type="component" value="Chromosome"/>
</dbReference>
<evidence type="ECO:0000259" key="4">
    <source>
        <dbReference type="PROSITE" id="PS51387"/>
    </source>
</evidence>
<dbReference type="SUPFAM" id="SSF55103">
    <property type="entry name" value="FAD-linked oxidases, C-terminal domain"/>
    <property type="match status" value="1"/>
</dbReference>
<keyword evidence="1" id="KW-0285">Flavoprotein</keyword>
<evidence type="ECO:0000256" key="3">
    <source>
        <dbReference type="ARBA" id="ARBA00023002"/>
    </source>
</evidence>
<sequence length="530" mass="59707">MDYDLILKAWSQVIGSENLLTENQAIQNAQTATFPTQQQIVAILCPANREEIQQCLKIANEFSVPIYPISRGRNWGYGSRVPVQDKCALLDLSRLNRIIDFNQSLAYVTVEPGVTQQQLYQFLTENAPSLWMDCTGSSADSSLIGAIMERGFGHTPYGDRFANVCGLEVVLPSGECIHTGFTRFPNALAGSVYRWGIGPYIDGLFTQSNLGIVTKMTLWLMPAPEYFQAFYFSIEKDEQLPELINALRPLRLNGTIKSAVHIANSYKVLSTIRQYPWEETRGKTPLPTDVMDYFAQTWDLGAWNGSGGLYGSRQQVAAARQLIKKALRGKVRRLLFLDDQTLKIVQWLAKPYQLFTGLNLPELIKIVKPVFGLMKGIPTDTQIASIYWRKKSPPPQEMNPDLDQCGLMWCSPIAPLDGQHAAKIYEIVNDTLTDYQFEPIIAMTMLTERCLSCVISITYDREVAGEDQQALKCYQDLNEKLSGAGYYPYRLGIKSMQILEQAEKNYQNLLKNLKKSLDPNDILAPGRYSS</sequence>
<dbReference type="GO" id="GO:0004458">
    <property type="term" value="F:D-lactate dehydrogenase (cytochrome) activity"/>
    <property type="evidence" value="ECO:0007669"/>
    <property type="project" value="TreeGrafter"/>
</dbReference>
<dbReference type="STRING" id="497965.Cyan7822_3696"/>
<reference evidence="6" key="1">
    <citation type="journal article" date="2011" name="MBio">
        <title>Novel metabolic attributes of the genus Cyanothece, comprising a group of unicellular nitrogen-fixing Cyanobacteria.</title>
        <authorList>
            <person name="Bandyopadhyay A."/>
            <person name="Elvitigala T."/>
            <person name="Welsh E."/>
            <person name="Stockel J."/>
            <person name="Liberton M."/>
            <person name="Min H."/>
            <person name="Sherman L.A."/>
            <person name="Pakrasi H.B."/>
        </authorList>
    </citation>
    <scope>NUCLEOTIDE SEQUENCE [LARGE SCALE GENOMIC DNA]</scope>
    <source>
        <strain evidence="6">PCC 7822</strain>
    </source>
</reference>
<dbReference type="InterPro" id="IPR016167">
    <property type="entry name" value="FAD-bd_PCMH_sub1"/>
</dbReference>
<protein>
    <submittedName>
        <fullName evidence="5">FAD linked oxidase domain protein</fullName>
    </submittedName>
</protein>
<dbReference type="InterPro" id="IPR036318">
    <property type="entry name" value="FAD-bd_PCMH-like_sf"/>
</dbReference>
<dbReference type="GO" id="GO:0071949">
    <property type="term" value="F:FAD binding"/>
    <property type="evidence" value="ECO:0007669"/>
    <property type="project" value="InterPro"/>
</dbReference>
<accession>E0UH34</accession>
<dbReference type="InterPro" id="IPR016164">
    <property type="entry name" value="FAD-linked_Oxase-like_C"/>
</dbReference>
<dbReference type="Gene3D" id="3.30.43.10">
    <property type="entry name" value="Uridine Diphospho-n-acetylenolpyruvylglucosamine Reductase, domain 2"/>
    <property type="match status" value="1"/>
</dbReference>
<dbReference type="eggNOG" id="COG0277">
    <property type="taxonomic scope" value="Bacteria"/>
</dbReference>
<dbReference type="InterPro" id="IPR016166">
    <property type="entry name" value="FAD-bd_PCMH"/>
</dbReference>
<dbReference type="PANTHER" id="PTHR11748">
    <property type="entry name" value="D-LACTATE DEHYDROGENASE"/>
    <property type="match status" value="1"/>
</dbReference>
<gene>
    <name evidence="5" type="ordered locus">Cyan7822_3696</name>
</gene>
<keyword evidence="3" id="KW-0560">Oxidoreductase</keyword>
<proteinExistence type="predicted"/>
<keyword evidence="2" id="KW-0274">FAD</keyword>
<dbReference type="GO" id="GO:1903457">
    <property type="term" value="P:lactate catabolic process"/>
    <property type="evidence" value="ECO:0007669"/>
    <property type="project" value="TreeGrafter"/>
</dbReference>
<evidence type="ECO:0000313" key="6">
    <source>
        <dbReference type="Proteomes" id="UP000008206"/>
    </source>
</evidence>
<evidence type="ECO:0000256" key="2">
    <source>
        <dbReference type="ARBA" id="ARBA00022827"/>
    </source>
</evidence>
<dbReference type="SUPFAM" id="SSF56176">
    <property type="entry name" value="FAD-binding/transporter-associated domain-like"/>
    <property type="match status" value="1"/>
</dbReference>
<dbReference type="KEGG" id="cyj:Cyan7822_3696"/>
<dbReference type="RefSeq" id="WP_013323702.1">
    <property type="nucleotide sequence ID" value="NC_014501.1"/>
</dbReference>
<evidence type="ECO:0000313" key="5">
    <source>
        <dbReference type="EMBL" id="ADN15633.1"/>
    </source>
</evidence>